<dbReference type="EMBL" id="OB797594">
    <property type="protein sequence ID" value="CAD7434445.1"/>
    <property type="molecule type" value="Genomic_DNA"/>
</dbReference>
<accession>A0A7R9HU26</accession>
<evidence type="ECO:0000313" key="2">
    <source>
        <dbReference type="EMBL" id="CAD7434445.1"/>
    </source>
</evidence>
<sequence length="151" mass="15855">MHRLRDPDHVDTDGDGIVDSQDHDLTDKDDNIDCLCRLPVLTSLRKSGRGASSGRPWAMCAELAGIAKTPTGHLCVRSGAPGHTLSGHLHEVPAGQLRAVGLGEKVLRGRKAMVGASFEMLLGLSGVNDAVPKPPNKGTGGTGKLVVEELH</sequence>
<protein>
    <submittedName>
        <fullName evidence="2">Uncharacterized protein</fullName>
    </submittedName>
</protein>
<evidence type="ECO:0000256" key="1">
    <source>
        <dbReference type="SAM" id="MobiDB-lite"/>
    </source>
</evidence>
<feature type="region of interest" description="Disordered" evidence="1">
    <location>
        <begin position="132"/>
        <end position="151"/>
    </location>
</feature>
<feature type="compositionally biased region" description="Basic and acidic residues" evidence="1">
    <location>
        <begin position="1"/>
        <end position="12"/>
    </location>
</feature>
<name>A0A7R9HU26_9NEOP</name>
<reference evidence="2" key="1">
    <citation type="submission" date="2020-11" db="EMBL/GenBank/DDBJ databases">
        <authorList>
            <person name="Tran Van P."/>
        </authorList>
    </citation>
    <scope>NUCLEOTIDE SEQUENCE</scope>
</reference>
<dbReference type="AlphaFoldDB" id="A0A7R9HU26"/>
<proteinExistence type="predicted"/>
<organism evidence="2">
    <name type="scientific">Timema monikensis</name>
    <dbReference type="NCBI Taxonomy" id="170555"/>
    <lineage>
        <taxon>Eukaryota</taxon>
        <taxon>Metazoa</taxon>
        <taxon>Ecdysozoa</taxon>
        <taxon>Arthropoda</taxon>
        <taxon>Hexapoda</taxon>
        <taxon>Insecta</taxon>
        <taxon>Pterygota</taxon>
        <taxon>Neoptera</taxon>
        <taxon>Polyneoptera</taxon>
        <taxon>Phasmatodea</taxon>
        <taxon>Timematodea</taxon>
        <taxon>Timematoidea</taxon>
        <taxon>Timematidae</taxon>
        <taxon>Timema</taxon>
    </lineage>
</organism>
<feature type="region of interest" description="Disordered" evidence="1">
    <location>
        <begin position="1"/>
        <end position="23"/>
    </location>
</feature>
<gene>
    <name evidence="2" type="ORF">TMSB3V08_LOCUS11096</name>
</gene>